<dbReference type="InterPro" id="IPR000593">
    <property type="entry name" value="RasGAP_C"/>
</dbReference>
<dbReference type="InterPro" id="IPR023152">
    <property type="entry name" value="RasGAP_CS"/>
</dbReference>
<accession>A7SXE3</accession>
<evidence type="ECO:0000313" key="3">
    <source>
        <dbReference type="EMBL" id="EDO31616.1"/>
    </source>
</evidence>
<dbReference type="Pfam" id="PF00616">
    <property type="entry name" value="RasGAP"/>
    <property type="match status" value="1"/>
</dbReference>
<keyword evidence="1" id="KW-0175">Coiled coil</keyword>
<dbReference type="PANTHER" id="PTHR14149:SF14">
    <property type="entry name" value="CALPONIN-HOMOLOGY (CH) DOMAIN-CONTAINING PROTEIN"/>
    <property type="match status" value="1"/>
</dbReference>
<dbReference type="HOGENOM" id="CLU_353854_0_0_1"/>
<proteinExistence type="predicted"/>
<dbReference type="PROSITE" id="PS50018">
    <property type="entry name" value="RAS_GTPASE_ACTIV_2"/>
    <property type="match status" value="1"/>
</dbReference>
<dbReference type="InterPro" id="IPR001936">
    <property type="entry name" value="RasGAP_dom"/>
</dbReference>
<dbReference type="Proteomes" id="UP000001593">
    <property type="component" value="Unassembled WGS sequence"/>
</dbReference>
<dbReference type="STRING" id="45351.A7SXE3"/>
<dbReference type="Pfam" id="PF03836">
    <property type="entry name" value="RasGAP_C"/>
    <property type="match status" value="1"/>
</dbReference>
<keyword evidence="4" id="KW-1185">Reference proteome</keyword>
<evidence type="ECO:0000259" key="2">
    <source>
        <dbReference type="PROSITE" id="PS50018"/>
    </source>
</evidence>
<name>A7SXE3_NEMVE</name>
<dbReference type="CDD" id="cd05127">
    <property type="entry name" value="RasGAP_IQGAP_like"/>
    <property type="match status" value="1"/>
</dbReference>
<dbReference type="InterPro" id="IPR008936">
    <property type="entry name" value="Rho_GTPase_activation_prot"/>
</dbReference>
<feature type="coiled-coil region" evidence="1">
    <location>
        <begin position="522"/>
        <end position="549"/>
    </location>
</feature>
<organism evidence="3 4">
    <name type="scientific">Nematostella vectensis</name>
    <name type="common">Starlet sea anemone</name>
    <dbReference type="NCBI Taxonomy" id="45351"/>
    <lineage>
        <taxon>Eukaryota</taxon>
        <taxon>Metazoa</taxon>
        <taxon>Cnidaria</taxon>
        <taxon>Anthozoa</taxon>
        <taxon>Hexacorallia</taxon>
        <taxon>Actiniaria</taxon>
        <taxon>Edwardsiidae</taxon>
        <taxon>Nematostella</taxon>
    </lineage>
</organism>
<dbReference type="Gene3D" id="1.10.506.10">
    <property type="entry name" value="GTPase Activation - p120gap, domain 1"/>
    <property type="match status" value="1"/>
</dbReference>
<gene>
    <name evidence="3" type="ORF">NEMVEDRAFT_v1g218988</name>
</gene>
<dbReference type="PROSITE" id="PS00509">
    <property type="entry name" value="RAS_GTPASE_ACTIV_1"/>
    <property type="match status" value="1"/>
</dbReference>
<reference evidence="3 4" key="1">
    <citation type="journal article" date="2007" name="Science">
        <title>Sea anemone genome reveals ancestral eumetazoan gene repertoire and genomic organization.</title>
        <authorList>
            <person name="Putnam N.H."/>
            <person name="Srivastava M."/>
            <person name="Hellsten U."/>
            <person name="Dirks B."/>
            <person name="Chapman J."/>
            <person name="Salamov A."/>
            <person name="Terry A."/>
            <person name="Shapiro H."/>
            <person name="Lindquist E."/>
            <person name="Kapitonov V.V."/>
            <person name="Jurka J."/>
            <person name="Genikhovich G."/>
            <person name="Grigoriev I.V."/>
            <person name="Lucas S.M."/>
            <person name="Steele R.E."/>
            <person name="Finnerty J.R."/>
            <person name="Technau U."/>
            <person name="Martindale M.Q."/>
            <person name="Rokhsar D.S."/>
        </authorList>
    </citation>
    <scope>NUCLEOTIDE SEQUENCE [LARGE SCALE GENOMIC DNA]</scope>
    <source>
        <strain evidence="4">CH2 X CH6</strain>
    </source>
</reference>
<dbReference type="PANTHER" id="PTHR14149">
    <property type="entry name" value="RAS GTPASE-ACTIVATING PROTEIN WITH IQ MOTIF"/>
    <property type="match status" value="1"/>
</dbReference>
<feature type="domain" description="Ras-GAP" evidence="2">
    <location>
        <begin position="92"/>
        <end position="325"/>
    </location>
</feature>
<dbReference type="PhylomeDB" id="A7SXE3"/>
<dbReference type="AlphaFoldDB" id="A7SXE3"/>
<dbReference type="FunFam" id="1.10.506.10:FF:000004">
    <property type="entry name" value="IQ motif containing GTPase activating protein 1"/>
    <property type="match status" value="1"/>
</dbReference>
<dbReference type="SMART" id="SM00323">
    <property type="entry name" value="RasGAP"/>
    <property type="match status" value="1"/>
</dbReference>
<evidence type="ECO:0000313" key="4">
    <source>
        <dbReference type="Proteomes" id="UP000001593"/>
    </source>
</evidence>
<sequence length="794" mass="90817">MQDPPVKTVRKFLHLLQHSDADFEEELELQKLRAQVVTDIRSNQQLENDLNLMDIKIGLLVKNRITLQTNPTYLAKLIFAMPQSRTTKFMESVVLTLYNYASNAREEYLLLKLFETALREEIYSKVDQLQEIITGNPTVIRMVVHFNRGARGQSSLRELLEPLVNDVLNERNLNINTNPLDVYKGWVNQMESETGQTSKLPYDVDPEQALSHPEVREKIAMSMRNLIQATDKFLNSIVQSVEKIPYGMRYVAMTLRLALTEKFPNLSEEEIIKVVGNLVYYRYMNPAIVAPDAFDIVSISVERGLQPEQRRNLGTIAKLLQFAASNKMYADENAHLSELNGYIAEAHKKFKKFFLDVSTVEDPESRFNIDEYTDVVLLTKPIIYISVQEICDTHTLLLEHREEIAPDPNDPLHELLDDLGDAPNVADLIGAQADSAEEQAQQVASISKTEISLTLTNKFEVPDDDDSDMRALFVRLPLEGLKRKIIRNLRMLESQGLVTIKNDYQDIVNAIAKDIRNQRRYRQRRRQERKKLNQTLDSLQTKTHFYEEQIDYYNQYIRVCLDNLSKKGKFIDVLSCRAVNVNGKYRMQHPNLSPLEMRLQQVQLYQNSPNNDFNMYGQVTTSSPQNQSPTASTSMSPLFKNFPAAPMSPLEMNMKQMYIPNNSPVQHQHHDQYGMRLPGASIGASPRMQQQAMSSSQSPGPYGFPGFLQYYMQSNRVPDLIVTDANDESQKLDFARDLSSAMQGMGGDMYNNDDLRVELDPLDMESLQMLSGHGDAEVADQATEDQFRMDRLAG</sequence>
<dbReference type="InParanoid" id="A7SXE3"/>
<dbReference type="EMBL" id="DS469885">
    <property type="protein sequence ID" value="EDO31616.1"/>
    <property type="molecule type" value="Genomic_DNA"/>
</dbReference>
<dbReference type="InterPro" id="IPR024785">
    <property type="entry name" value="TORC_C"/>
</dbReference>
<evidence type="ECO:0000256" key="1">
    <source>
        <dbReference type="SAM" id="Coils"/>
    </source>
</evidence>
<protein>
    <recommendedName>
        <fullName evidence="2">Ras-GAP domain-containing protein</fullName>
    </recommendedName>
</protein>
<dbReference type="Pfam" id="PF12886">
    <property type="entry name" value="TORC_C"/>
    <property type="match status" value="1"/>
</dbReference>
<dbReference type="SUPFAM" id="SSF48350">
    <property type="entry name" value="GTPase activation domain, GAP"/>
    <property type="match status" value="1"/>
</dbReference>
<dbReference type="eggNOG" id="KOG2128">
    <property type="taxonomic scope" value="Eukaryota"/>
</dbReference>